<reference evidence="1" key="1">
    <citation type="submission" date="2021-01" db="EMBL/GenBank/DDBJ databases">
        <authorList>
            <person name="Corre E."/>
            <person name="Pelletier E."/>
            <person name="Niang G."/>
            <person name="Scheremetjew M."/>
            <person name="Finn R."/>
            <person name="Kale V."/>
            <person name="Holt S."/>
            <person name="Cochrane G."/>
            <person name="Meng A."/>
            <person name="Brown T."/>
            <person name="Cohen L."/>
        </authorList>
    </citation>
    <scope>NUCLEOTIDE SEQUENCE</scope>
    <source>
        <strain evidence="1">CCMP1594</strain>
    </source>
</reference>
<protein>
    <submittedName>
        <fullName evidence="1">Uncharacterized protein</fullName>
    </submittedName>
</protein>
<sequence length="101" mass="10695">MVHQPFIPSCQVRFHGALAPERPLDCAGVVSNGSECAGAQSAKNRAKRARPPSYVPSAFACSCSLVRNTALKHISSSLRVSEDSKKFATPHCACCSDGMCV</sequence>
<name>A0A7S4GAX7_9EUGL</name>
<organism evidence="1">
    <name type="scientific">Eutreptiella gymnastica</name>
    <dbReference type="NCBI Taxonomy" id="73025"/>
    <lineage>
        <taxon>Eukaryota</taxon>
        <taxon>Discoba</taxon>
        <taxon>Euglenozoa</taxon>
        <taxon>Euglenida</taxon>
        <taxon>Spirocuta</taxon>
        <taxon>Euglenophyceae</taxon>
        <taxon>Eutreptiales</taxon>
        <taxon>Eutreptiaceae</taxon>
        <taxon>Eutreptiella</taxon>
    </lineage>
</organism>
<dbReference type="AlphaFoldDB" id="A0A7S4GAX7"/>
<dbReference type="EMBL" id="HBJA01122434">
    <property type="protein sequence ID" value="CAE0830896.1"/>
    <property type="molecule type" value="Transcribed_RNA"/>
</dbReference>
<evidence type="ECO:0000313" key="1">
    <source>
        <dbReference type="EMBL" id="CAE0830896.1"/>
    </source>
</evidence>
<proteinExistence type="predicted"/>
<gene>
    <name evidence="1" type="ORF">EGYM00163_LOCUS42178</name>
</gene>
<accession>A0A7S4GAX7</accession>